<feature type="signal peptide" evidence="2">
    <location>
        <begin position="1"/>
        <end position="24"/>
    </location>
</feature>
<keyword evidence="4" id="KW-1185">Reference proteome</keyword>
<keyword evidence="2" id="KW-0732">Signal</keyword>
<dbReference type="PANTHER" id="PTHR36920:SF1">
    <property type="entry name" value="OUTER MEMBRANE PROTEIN W"/>
    <property type="match status" value="1"/>
</dbReference>
<evidence type="ECO:0000256" key="2">
    <source>
        <dbReference type="SAM" id="SignalP"/>
    </source>
</evidence>
<dbReference type="Gene3D" id="2.40.160.20">
    <property type="match status" value="2"/>
</dbReference>
<feature type="chain" id="PRO_5002429063" description="OmpW family protein" evidence="2">
    <location>
        <begin position="25"/>
        <end position="427"/>
    </location>
</feature>
<comment type="similarity">
    <text evidence="1">Belongs to the OmpW/AlkL family.</text>
</comment>
<dbReference type="SUPFAM" id="SSF56925">
    <property type="entry name" value="OMPA-like"/>
    <property type="match status" value="2"/>
</dbReference>
<organism evidence="3 4">
    <name type="scientific">Sphingomonas changbaiensis NBRC 104936</name>
    <dbReference type="NCBI Taxonomy" id="1219043"/>
    <lineage>
        <taxon>Bacteria</taxon>
        <taxon>Pseudomonadati</taxon>
        <taxon>Pseudomonadota</taxon>
        <taxon>Alphaproteobacteria</taxon>
        <taxon>Sphingomonadales</taxon>
        <taxon>Sphingomonadaceae</taxon>
        <taxon>Sphingomonas</taxon>
    </lineage>
</organism>
<dbReference type="EMBL" id="BBWU01000001">
    <property type="protein sequence ID" value="GAO37892.1"/>
    <property type="molecule type" value="Genomic_DNA"/>
</dbReference>
<dbReference type="GO" id="GO:0055085">
    <property type="term" value="P:transmembrane transport"/>
    <property type="evidence" value="ECO:0007669"/>
    <property type="project" value="TreeGrafter"/>
</dbReference>
<name>A0A0E9MJB7_9SPHN</name>
<dbReference type="Proteomes" id="UP000033202">
    <property type="component" value="Unassembled WGS sequence"/>
</dbReference>
<accession>A0A0E9MJB7</accession>
<sequence>MKYRVVTLAGIGLAGLIASAPALAQEQGDAFVRVGAARTKLVDKGVIKENGVVDPEAAYTTRETYHGVLTGGYYILDRIALEASISTPATTNNIPAGSLAGTPNLGDDEFTMVTVGASLHPIKGPISPYIGGGFVRHFTTQERDALAVGLNVPNASGPYIQGGVDVAISNRWGVFAEVRKAFYHTNASGKLPLDATFTRFAQVDAKAELDPLTIQLGLAAHFGRGADGGSNPPIATDETKWVVKVGLTNLSLADKVDLSVGGAPYPGAGLSTFEHHTVSVQIGRFLTPNIAVNATLGFPPSINVFGAGSIGALPKLGDVTYGPTMLTLQYHPTRSGRIRPYIGAGISYMIVFDTNDGAFQKLKVDNDLGPAFEAGTDFMVNDRLAIFADVKKALLRPKAFGTYQGLPVEGKTRLDPWAFSGGVSFHF</sequence>
<dbReference type="AlphaFoldDB" id="A0A0E9MJB7"/>
<proteinExistence type="inferred from homology"/>
<dbReference type="STRING" id="1219043.SCH01S_01_00550"/>
<evidence type="ECO:0000313" key="4">
    <source>
        <dbReference type="Proteomes" id="UP000033202"/>
    </source>
</evidence>
<dbReference type="RefSeq" id="WP_052733683.1">
    <property type="nucleotide sequence ID" value="NZ_BBWU01000001.1"/>
</dbReference>
<reference evidence="3 4" key="1">
    <citation type="submission" date="2015-04" db="EMBL/GenBank/DDBJ databases">
        <title>Whole genome shotgun sequence of Sphingomonas changbaiensis NBRC 104936.</title>
        <authorList>
            <person name="Katano-Makiyama Y."/>
            <person name="Hosoyama A."/>
            <person name="Hashimoto M."/>
            <person name="Noguchi M."/>
            <person name="Tsuchikane K."/>
            <person name="Ohji S."/>
            <person name="Yamazoe A."/>
            <person name="Ichikawa N."/>
            <person name="Kimura A."/>
            <person name="Fujita N."/>
        </authorList>
    </citation>
    <scope>NUCLEOTIDE SEQUENCE [LARGE SCALE GENOMIC DNA]</scope>
    <source>
        <strain evidence="3 4">NBRC 104936</strain>
    </source>
</reference>
<comment type="caution">
    <text evidence="3">The sequence shown here is derived from an EMBL/GenBank/DDBJ whole genome shotgun (WGS) entry which is preliminary data.</text>
</comment>
<protein>
    <recommendedName>
        <fullName evidence="5">OmpW family protein</fullName>
    </recommendedName>
</protein>
<dbReference type="OrthoDB" id="9807574at2"/>
<dbReference type="InterPro" id="IPR005618">
    <property type="entry name" value="OMPW"/>
</dbReference>
<dbReference type="InterPro" id="IPR011250">
    <property type="entry name" value="OMP/PagP_B-barrel"/>
</dbReference>
<evidence type="ECO:0008006" key="5">
    <source>
        <dbReference type="Google" id="ProtNLM"/>
    </source>
</evidence>
<evidence type="ECO:0000256" key="1">
    <source>
        <dbReference type="ARBA" id="ARBA00009330"/>
    </source>
</evidence>
<dbReference type="Pfam" id="PF03922">
    <property type="entry name" value="OmpW"/>
    <property type="match status" value="2"/>
</dbReference>
<evidence type="ECO:0000313" key="3">
    <source>
        <dbReference type="EMBL" id="GAO37892.1"/>
    </source>
</evidence>
<dbReference type="GO" id="GO:0019867">
    <property type="term" value="C:outer membrane"/>
    <property type="evidence" value="ECO:0007669"/>
    <property type="project" value="InterPro"/>
</dbReference>
<dbReference type="PANTHER" id="PTHR36920">
    <property type="match status" value="1"/>
</dbReference>
<gene>
    <name evidence="3" type="ORF">SCH01S_01_00550</name>
</gene>